<gene>
    <name evidence="1" type="ORF">NM688_g1505</name>
</gene>
<evidence type="ECO:0000313" key="2">
    <source>
        <dbReference type="Proteomes" id="UP001148662"/>
    </source>
</evidence>
<dbReference type="Proteomes" id="UP001148662">
    <property type="component" value="Unassembled WGS sequence"/>
</dbReference>
<proteinExistence type="predicted"/>
<organism evidence="1 2">
    <name type="scientific">Phlebia brevispora</name>
    <dbReference type="NCBI Taxonomy" id="194682"/>
    <lineage>
        <taxon>Eukaryota</taxon>
        <taxon>Fungi</taxon>
        <taxon>Dikarya</taxon>
        <taxon>Basidiomycota</taxon>
        <taxon>Agaricomycotina</taxon>
        <taxon>Agaricomycetes</taxon>
        <taxon>Polyporales</taxon>
        <taxon>Meruliaceae</taxon>
        <taxon>Phlebia</taxon>
    </lineage>
</organism>
<protein>
    <submittedName>
        <fullName evidence="1">Uncharacterized protein</fullName>
    </submittedName>
</protein>
<reference evidence="1" key="1">
    <citation type="submission" date="2022-07" db="EMBL/GenBank/DDBJ databases">
        <title>Genome Sequence of Phlebia brevispora.</title>
        <authorList>
            <person name="Buettner E."/>
        </authorList>
    </citation>
    <scope>NUCLEOTIDE SEQUENCE</scope>
    <source>
        <strain evidence="1">MPL23</strain>
    </source>
</reference>
<accession>A0ACC1TBH8</accession>
<dbReference type="EMBL" id="JANHOG010000162">
    <property type="protein sequence ID" value="KAJ3557379.1"/>
    <property type="molecule type" value="Genomic_DNA"/>
</dbReference>
<keyword evidence="2" id="KW-1185">Reference proteome</keyword>
<comment type="caution">
    <text evidence="1">The sequence shown here is derived from an EMBL/GenBank/DDBJ whole genome shotgun (WGS) entry which is preliminary data.</text>
</comment>
<sequence>MYSPRRSGYDDVRRSANHRVVNEPSKSADSPYSYREQIPHFLREQQVEVRINANVWVMGIIIGILKMCSSYAGATYQVAYISPGGTHQQREFDSDHIRYPSRRE</sequence>
<name>A0ACC1TBH8_9APHY</name>
<evidence type="ECO:0000313" key="1">
    <source>
        <dbReference type="EMBL" id="KAJ3557379.1"/>
    </source>
</evidence>